<keyword evidence="5" id="KW-1185">Reference proteome</keyword>
<evidence type="ECO:0000259" key="3">
    <source>
        <dbReference type="Pfam" id="PF13458"/>
    </source>
</evidence>
<dbReference type="Pfam" id="PF13458">
    <property type="entry name" value="Peripla_BP_6"/>
    <property type="match status" value="1"/>
</dbReference>
<comment type="caution">
    <text evidence="4">The sequence shown here is derived from an EMBL/GenBank/DDBJ whole genome shotgun (WGS) entry which is preliminary data.</text>
</comment>
<feature type="domain" description="Leucine-binding protein" evidence="3">
    <location>
        <begin position="14"/>
        <end position="332"/>
    </location>
</feature>
<gene>
    <name evidence="4" type="ORF">GCM10022242_24840</name>
</gene>
<dbReference type="EMBL" id="BAABAH010000008">
    <property type="protein sequence ID" value="GAA3822310.1"/>
    <property type="molecule type" value="Genomic_DNA"/>
</dbReference>
<sequence>MTDDKCSANDTSSLRIGELLPVTGSLAFLGPPEISGVGLAISDANAAGGVNGQKICYDLQDSSDSDHLQVSTKGAKTLVANQDPVVIGAASSTVSLNVVDYFDAHKTVEISPANTSPSLSGASPFYFRTAPPDSVQGSALGSLISQDGASRVAFLVFEDDYGTGLRDNVQKTIEAANGQCVYGCKGDGQEFAPAETNFSSQVQQALASNPDAIAVIAFDQTKSILPELSKQGWDMSKVYMTDGNTADYSKDFDPGLLEGAQGTIPGADASDEFKQRVSDWNQMANGKPLDDYSYAAESYDATMLAILAAAKGGKNDSTTIQQNLPSVSGTDDGTECSTVSDCLDAIGNGDTIHYTGPSSIGPFNSDNDPSSAYIGIYKYDKTNKNILSTTIQGSVG</sequence>
<protein>
    <submittedName>
        <fullName evidence="4">ABC transporter substrate-binding protein</fullName>
    </submittedName>
</protein>
<organism evidence="4 5">
    <name type="scientific">Nocardioides panacisoli</name>
    <dbReference type="NCBI Taxonomy" id="627624"/>
    <lineage>
        <taxon>Bacteria</taxon>
        <taxon>Bacillati</taxon>
        <taxon>Actinomycetota</taxon>
        <taxon>Actinomycetes</taxon>
        <taxon>Propionibacteriales</taxon>
        <taxon>Nocardioidaceae</taxon>
        <taxon>Nocardioides</taxon>
    </lineage>
</organism>
<accession>A0ABP7IN09</accession>
<dbReference type="PANTHER" id="PTHR30483:SF6">
    <property type="entry name" value="PERIPLASMIC BINDING PROTEIN OF ABC TRANSPORTER FOR NATURAL AMINO ACIDS"/>
    <property type="match status" value="1"/>
</dbReference>
<dbReference type="InterPro" id="IPR028082">
    <property type="entry name" value="Peripla_BP_I"/>
</dbReference>
<dbReference type="PANTHER" id="PTHR30483">
    <property type="entry name" value="LEUCINE-SPECIFIC-BINDING PROTEIN"/>
    <property type="match status" value="1"/>
</dbReference>
<evidence type="ECO:0000313" key="4">
    <source>
        <dbReference type="EMBL" id="GAA3822310.1"/>
    </source>
</evidence>
<dbReference type="Gene3D" id="3.40.50.2300">
    <property type="match status" value="2"/>
</dbReference>
<name>A0ABP7IN09_9ACTN</name>
<dbReference type="SUPFAM" id="SSF53822">
    <property type="entry name" value="Periplasmic binding protein-like I"/>
    <property type="match status" value="1"/>
</dbReference>
<evidence type="ECO:0000256" key="2">
    <source>
        <dbReference type="ARBA" id="ARBA00022729"/>
    </source>
</evidence>
<evidence type="ECO:0000313" key="5">
    <source>
        <dbReference type="Proteomes" id="UP001501821"/>
    </source>
</evidence>
<proteinExistence type="inferred from homology"/>
<dbReference type="InterPro" id="IPR028081">
    <property type="entry name" value="Leu-bd"/>
</dbReference>
<dbReference type="InterPro" id="IPR051010">
    <property type="entry name" value="BCAA_transport"/>
</dbReference>
<dbReference type="Proteomes" id="UP001501821">
    <property type="component" value="Unassembled WGS sequence"/>
</dbReference>
<comment type="similarity">
    <text evidence="1">Belongs to the leucine-binding protein family.</text>
</comment>
<evidence type="ECO:0000256" key="1">
    <source>
        <dbReference type="ARBA" id="ARBA00010062"/>
    </source>
</evidence>
<reference evidence="5" key="1">
    <citation type="journal article" date="2019" name="Int. J. Syst. Evol. Microbiol.">
        <title>The Global Catalogue of Microorganisms (GCM) 10K type strain sequencing project: providing services to taxonomists for standard genome sequencing and annotation.</title>
        <authorList>
            <consortium name="The Broad Institute Genomics Platform"/>
            <consortium name="The Broad Institute Genome Sequencing Center for Infectious Disease"/>
            <person name="Wu L."/>
            <person name="Ma J."/>
        </authorList>
    </citation>
    <scope>NUCLEOTIDE SEQUENCE [LARGE SCALE GENOMIC DNA]</scope>
    <source>
        <strain evidence="5">JCM 16953</strain>
    </source>
</reference>
<keyword evidence="2" id="KW-0732">Signal</keyword>